<dbReference type="SUPFAM" id="SSF49899">
    <property type="entry name" value="Concanavalin A-like lectins/glucanases"/>
    <property type="match status" value="1"/>
</dbReference>
<dbReference type="InterPro" id="IPR013320">
    <property type="entry name" value="ConA-like_dom_sf"/>
</dbReference>
<dbReference type="Gene3D" id="2.60.120.200">
    <property type="match status" value="1"/>
</dbReference>
<evidence type="ECO:0000256" key="3">
    <source>
        <dbReference type="SAM" id="SignalP"/>
    </source>
</evidence>
<protein>
    <recommendedName>
        <fullName evidence="6">LamG-like jellyroll fold domain-containing protein</fullName>
    </recommendedName>
</protein>
<dbReference type="EMBL" id="JACHVX010000003">
    <property type="protein sequence ID" value="MBB2923529.1"/>
    <property type="molecule type" value="Genomic_DNA"/>
</dbReference>
<dbReference type="AlphaFoldDB" id="A0A7W4YBX8"/>
<name>A0A7W4YBX8_9CELL</name>
<dbReference type="SUPFAM" id="SSF69318">
    <property type="entry name" value="Integrin alpha N-terminal domain"/>
    <property type="match status" value="1"/>
</dbReference>
<evidence type="ECO:0000313" key="5">
    <source>
        <dbReference type="Proteomes" id="UP000518206"/>
    </source>
</evidence>
<feature type="compositionally biased region" description="Low complexity" evidence="2">
    <location>
        <begin position="255"/>
        <end position="269"/>
    </location>
</feature>
<evidence type="ECO:0008006" key="6">
    <source>
        <dbReference type="Google" id="ProtNLM"/>
    </source>
</evidence>
<feature type="region of interest" description="Disordered" evidence="2">
    <location>
        <begin position="885"/>
        <end position="907"/>
    </location>
</feature>
<proteinExistence type="predicted"/>
<accession>A0A7W4YBX8</accession>
<sequence>MRRRTPPTRPLRPRASLPGVLIAALALAGVVAAEGPPAVAAPAAPRPAAVAPCAGEASEEAAAVALAQRCETEVEVVSARTEWNTTVALPDGTMRLDVSTAAVRTEASGEWAGVDNAVVAADGALAVASAVTPMTFSDGSGGEPFARIERDGHVLTFEMPFDLPKPTVDGAQLTYAEVLPGVDLVVTVNEDATGFSEVLRVESPEAAAHPDLADLRFAVATSEGIEVEAQDGGFVAADASGAAVFASPTPAMWDSSAPAPEASGAPDAAVGEELAEGDPVVEPVGGEDVAALPAEVTADEVTVTPDAEMLESPETVWPVFIDPGVSGALNRRSAVRTVFGTKYDFAGDEGVGLCSTASSSTCSSTFRSRLLYQFAGLQGIGDLEPGHVLGATFAVTGTHSYSCTPQPVTLYAVADFDAGTAYPGGGYWNALHTLNIAHRAGCAGGLDPRRIEFNAIAQAQAVAAANTGLASFGIAADESSMAYWKRYGWDASLSVVYNRPPNHPGEARTTTPESACVVGAGRPTLRSASPVLRARLSDPDGGNVHAKFDIVRADNGALVWDPPATPAQGSGAEHAVQVPATLGQGGPFQWRVRGIDDSGAVGPTAACEFNVDLTAPVTPTVAAMAGQAAVYAEDAMRGGVGVPGLFTFGWSTSTDVVKFRYSFDNTGFAYEVPASTPSITHTPKTGGPHTLYVQSVDAAGWPSPTREYRFTVDTAAVSDAWRLDETSGTTAASVLASRPNPLTVAASVTRVDGLRAELNGKPEDRALRFDEAGDVASSATRVVDTAGTFGVMAYVKSDDAARTAVAVSQDGRQVSGFSLGQLSDPRCPTASKTCWAFWVPSSDGAGAATVAAVSDVPVRAGYWVQLAAARTTDNRLTLSVCEIPKATDPDPERDPVSATPQVAPPGWAATGRFQVGRGLVAGAAGNAWRGAVSEVRTYTSGLDQAKLFTSCANPEAIVPVLDTSVTPPPAPKRNADGADFDGNGKADVFWSNPADGLWRISFNGTTPWVVVNGAGAYTTDQFRFADIDGDGKDDVFFANPGDGRWLVSYGATSAWHAINNAGVPNDQLGLADLTGDGKADVFWSNPANGAWYLSDGAASPWRQINGAPGLPTSAFRFGDMNGDGKDDVFFANPGDGRWIVSYGGTTAWQPLAYANVPNNQLLLGDLTGDGKDDVFWVRPEDGLWFYSGGGVESWRQINGAPGIRTDQHQLADMTGDGKVDVFFANPGDGRWLVSDAGTAGWTSVNGASEAGTQVRVR</sequence>
<gene>
    <name evidence="4" type="ORF">FHR80_002454</name>
</gene>
<comment type="caution">
    <text evidence="4">The sequence shown here is derived from an EMBL/GenBank/DDBJ whole genome shotgun (WGS) entry which is preliminary data.</text>
</comment>
<reference evidence="4 5" key="1">
    <citation type="submission" date="2020-08" db="EMBL/GenBank/DDBJ databases">
        <title>The Agave Microbiome: Exploring the role of microbial communities in plant adaptations to desert environments.</title>
        <authorList>
            <person name="Partida-Martinez L.P."/>
        </authorList>
    </citation>
    <scope>NUCLEOTIDE SEQUENCE [LARGE SCALE GENOMIC DNA]</scope>
    <source>
        <strain evidence="4 5">RAS26</strain>
    </source>
</reference>
<feature type="signal peptide" evidence="3">
    <location>
        <begin position="1"/>
        <end position="28"/>
    </location>
</feature>
<dbReference type="RefSeq" id="WP_183296349.1">
    <property type="nucleotide sequence ID" value="NZ_JACHVX010000003.1"/>
</dbReference>
<evidence type="ECO:0000313" key="4">
    <source>
        <dbReference type="EMBL" id="MBB2923529.1"/>
    </source>
</evidence>
<evidence type="ECO:0000256" key="2">
    <source>
        <dbReference type="SAM" id="MobiDB-lite"/>
    </source>
</evidence>
<feature type="region of interest" description="Disordered" evidence="2">
    <location>
        <begin position="252"/>
        <end position="284"/>
    </location>
</feature>
<dbReference type="Proteomes" id="UP000518206">
    <property type="component" value="Unassembled WGS sequence"/>
</dbReference>
<reference evidence="4 5" key="2">
    <citation type="submission" date="2020-08" db="EMBL/GenBank/DDBJ databases">
        <authorList>
            <person name="Partida-Martinez L."/>
            <person name="Huntemann M."/>
            <person name="Clum A."/>
            <person name="Wang J."/>
            <person name="Palaniappan K."/>
            <person name="Ritter S."/>
            <person name="Chen I.-M."/>
            <person name="Stamatis D."/>
            <person name="Reddy T."/>
            <person name="O'Malley R."/>
            <person name="Daum C."/>
            <person name="Shapiro N."/>
            <person name="Ivanova N."/>
            <person name="Kyrpides N."/>
            <person name="Woyke T."/>
        </authorList>
    </citation>
    <scope>NUCLEOTIDE SEQUENCE [LARGE SCALE GENOMIC DNA]</scope>
    <source>
        <strain evidence="4 5">RAS26</strain>
    </source>
</reference>
<evidence type="ECO:0000256" key="1">
    <source>
        <dbReference type="ARBA" id="ARBA00022729"/>
    </source>
</evidence>
<organism evidence="4 5">
    <name type="scientific">Cellulomonas cellasea</name>
    <dbReference type="NCBI Taxonomy" id="43670"/>
    <lineage>
        <taxon>Bacteria</taxon>
        <taxon>Bacillati</taxon>
        <taxon>Actinomycetota</taxon>
        <taxon>Actinomycetes</taxon>
        <taxon>Micrococcales</taxon>
        <taxon>Cellulomonadaceae</taxon>
        <taxon>Cellulomonas</taxon>
    </lineage>
</organism>
<feature type="compositionally biased region" description="Basic and acidic residues" evidence="2">
    <location>
        <begin position="885"/>
        <end position="895"/>
    </location>
</feature>
<feature type="chain" id="PRO_5038931735" description="LamG-like jellyroll fold domain-containing protein" evidence="3">
    <location>
        <begin position="29"/>
        <end position="1257"/>
    </location>
</feature>
<dbReference type="Pfam" id="PF13517">
    <property type="entry name" value="FG-GAP_3"/>
    <property type="match status" value="3"/>
</dbReference>
<dbReference type="PANTHER" id="PTHR46580:SF2">
    <property type="entry name" value="MAM DOMAIN-CONTAINING PROTEIN"/>
    <property type="match status" value="1"/>
</dbReference>
<dbReference type="InterPro" id="IPR013517">
    <property type="entry name" value="FG-GAP"/>
</dbReference>
<dbReference type="InterPro" id="IPR028994">
    <property type="entry name" value="Integrin_alpha_N"/>
</dbReference>
<dbReference type="Gene3D" id="2.130.10.130">
    <property type="entry name" value="Integrin alpha, N-terminal"/>
    <property type="match status" value="1"/>
</dbReference>
<keyword evidence="1 3" id="KW-0732">Signal</keyword>
<dbReference type="PANTHER" id="PTHR46580">
    <property type="entry name" value="SENSOR KINASE-RELATED"/>
    <property type="match status" value="1"/>
</dbReference>